<dbReference type="GO" id="GO:0007219">
    <property type="term" value="P:Notch signaling pathway"/>
    <property type="evidence" value="ECO:0007669"/>
    <property type="project" value="TreeGrafter"/>
</dbReference>
<reference evidence="15" key="1">
    <citation type="submission" date="2023-09" db="UniProtKB">
        <authorList>
            <consortium name="Ensembl"/>
        </authorList>
    </citation>
    <scope>IDENTIFICATION</scope>
</reference>
<keyword evidence="8" id="KW-0677">Repeat</keyword>
<dbReference type="SMART" id="SM00326">
    <property type="entry name" value="SH3"/>
    <property type="match status" value="3"/>
</dbReference>
<feature type="domain" description="SH3" evidence="13">
    <location>
        <begin position="603"/>
        <end position="662"/>
    </location>
</feature>
<feature type="domain" description="SoHo" evidence="14">
    <location>
        <begin position="135"/>
        <end position="196"/>
    </location>
</feature>
<evidence type="ECO:0000259" key="13">
    <source>
        <dbReference type="PROSITE" id="PS50002"/>
    </source>
</evidence>
<evidence type="ECO:0000256" key="2">
    <source>
        <dbReference type="ARBA" id="ARBA00004246"/>
    </source>
</evidence>
<name>A0A8C0E7R9_BALMU</name>
<dbReference type="Pfam" id="PF00018">
    <property type="entry name" value="SH3_1"/>
    <property type="match status" value="2"/>
</dbReference>
<sequence>MNTGRDSQSPDSAWRCYNDRNQETLNGDATYSSLAAKGFRSVRPNLQEKKSPAQSQITVNGNSGGTVSPLSYYQRPFSPSAYSLPGSLNSSIIMQHGRSLDSSETYPQHAQSLDGSMGSSIPLYRSSEEEKRVTVIKAPHYPGIGPVDESGIPTAIRTTVDRPKDWYKTMFKQIHMVHKPDDDTDMYNTPYTYNAGLYNSPYGAQSHPAAKTQTYRPLSKSHSDNGTDAFKDASSPVPPPHVPPPVPPLRPRDRSSTEKHDWDPPDRKVDTRKFRSEPRSIFEYEPGKSSILQHERPPPKKALDYVQDHSSGVSNEASLYQSSIDRSLERPTSSASMASDFRKRRKSEPAVGQPRGLGDPTASRTSPGRADLPGSSTTLTKSFISSSPSSPSRAKDRESPRSYSSTLTDLGRSAPRERRGTPEKEKLPAKAVYDFKAQTSKELSFKKGDTVYILRRIDQNWYEGEHHGRVGIFPISYVEKLTPPEKAQPARPPPPAQPGEIGEAVAKYNFSADTNVELSLRKGDRIILLKRVDQNWYEGKIPGSNRQGIFPVSYVEVIKKNTTKGAEDYPDPPIPHSYSSDRIHSLSSNKPQRPVFTHENIQGGGEPFQALYNYTPRNEDELELRESDVIDVMEKCDDGWFVGTSRRTKFFGTFPGNYVKRL</sequence>
<evidence type="ECO:0000256" key="1">
    <source>
        <dbReference type="ARBA" id="ARBA00004236"/>
    </source>
</evidence>
<dbReference type="PANTHER" id="PTHR14167:SF56">
    <property type="entry name" value="SORBIN AND SH3 DOMAIN-CONTAINING PROTEIN 2"/>
    <property type="match status" value="1"/>
</dbReference>
<comment type="subcellular location">
    <subcellularLocation>
        <location evidence="2">Cell junction</location>
        <location evidence="2">Focal adhesion</location>
    </subcellularLocation>
    <subcellularLocation>
        <location evidence="1">Cell membrane</location>
    </subcellularLocation>
    <subcellularLocation>
        <location evidence="3">Cytoplasm</location>
    </subcellularLocation>
</comment>
<feature type="compositionally biased region" description="Basic and acidic residues" evidence="12">
    <location>
        <begin position="414"/>
        <end position="427"/>
    </location>
</feature>
<feature type="compositionally biased region" description="Basic and acidic residues" evidence="12">
    <location>
        <begin position="221"/>
        <end position="231"/>
    </location>
</feature>
<feature type="compositionally biased region" description="Basic and acidic residues" evidence="12">
    <location>
        <begin position="293"/>
        <end position="307"/>
    </location>
</feature>
<dbReference type="InterPro" id="IPR050384">
    <property type="entry name" value="Endophilin_SH3RF"/>
</dbReference>
<dbReference type="GO" id="GO:0005925">
    <property type="term" value="C:focal adhesion"/>
    <property type="evidence" value="ECO:0007669"/>
    <property type="project" value="UniProtKB-SubCell"/>
</dbReference>
<keyword evidence="10" id="KW-0472">Membrane</keyword>
<dbReference type="GO" id="GO:0045202">
    <property type="term" value="C:synapse"/>
    <property type="evidence" value="ECO:0007669"/>
    <property type="project" value="TreeGrafter"/>
</dbReference>
<feature type="compositionally biased region" description="Polar residues" evidence="12">
    <location>
        <begin position="52"/>
        <end position="65"/>
    </location>
</feature>
<dbReference type="Gene3D" id="2.30.30.40">
    <property type="entry name" value="SH3 Domains"/>
    <property type="match status" value="3"/>
</dbReference>
<keyword evidence="9" id="KW-0965">Cell junction</keyword>
<dbReference type="GO" id="GO:0005886">
    <property type="term" value="C:plasma membrane"/>
    <property type="evidence" value="ECO:0007669"/>
    <property type="project" value="UniProtKB-SubCell"/>
</dbReference>
<keyword evidence="4 11" id="KW-0728">SH3 domain</keyword>
<dbReference type="GeneTree" id="ENSGT00940000157056"/>
<dbReference type="Pfam" id="PF02208">
    <property type="entry name" value="Sorb"/>
    <property type="match status" value="1"/>
</dbReference>
<dbReference type="GO" id="GO:0005737">
    <property type="term" value="C:cytoplasm"/>
    <property type="evidence" value="ECO:0007669"/>
    <property type="project" value="UniProtKB-SubCell"/>
</dbReference>
<evidence type="ECO:0000256" key="5">
    <source>
        <dbReference type="ARBA" id="ARBA00022475"/>
    </source>
</evidence>
<dbReference type="PRINTS" id="PR00452">
    <property type="entry name" value="SH3DOMAIN"/>
</dbReference>
<dbReference type="InterPro" id="IPR003127">
    <property type="entry name" value="SoHo_dom"/>
</dbReference>
<keyword evidence="7" id="KW-0597">Phosphoprotein</keyword>
<protein>
    <submittedName>
        <fullName evidence="15">Sorbin and SH3 domain containing 2</fullName>
    </submittedName>
</protein>
<evidence type="ECO:0000313" key="15">
    <source>
        <dbReference type="Ensembl" id="ENSBMSP00010030264.1"/>
    </source>
</evidence>
<evidence type="ECO:0000256" key="3">
    <source>
        <dbReference type="ARBA" id="ARBA00004496"/>
    </source>
</evidence>
<dbReference type="InterPro" id="IPR036028">
    <property type="entry name" value="SH3-like_dom_sf"/>
</dbReference>
<evidence type="ECO:0000259" key="14">
    <source>
        <dbReference type="PROSITE" id="PS50831"/>
    </source>
</evidence>
<dbReference type="InterPro" id="IPR001452">
    <property type="entry name" value="SH3_domain"/>
</dbReference>
<dbReference type="Ensembl" id="ENSBMST00010033298.1">
    <property type="protein sequence ID" value="ENSBMSP00010030264.1"/>
    <property type="gene ID" value="ENSBMSG00010021422.1"/>
</dbReference>
<gene>
    <name evidence="15" type="primary">SORBS2</name>
</gene>
<keyword evidence="6" id="KW-0963">Cytoplasm</keyword>
<evidence type="ECO:0000256" key="9">
    <source>
        <dbReference type="ARBA" id="ARBA00022949"/>
    </source>
</evidence>
<dbReference type="FunFam" id="2.30.30.40:FF:000001">
    <property type="entry name" value="Sorbin and SH3 domain-containing protein 1 isoform 2"/>
    <property type="match status" value="1"/>
</dbReference>
<feature type="domain" description="SH3" evidence="13">
    <location>
        <begin position="499"/>
        <end position="560"/>
    </location>
</feature>
<dbReference type="FunFam" id="2.30.30.40:FF:000004">
    <property type="entry name" value="Sorbin and SH3 domain-containing protein 1 isoform 2"/>
    <property type="match status" value="1"/>
</dbReference>
<feature type="region of interest" description="Disordered" evidence="12">
    <location>
        <begin position="204"/>
        <end position="427"/>
    </location>
</feature>
<dbReference type="GO" id="GO:0043025">
    <property type="term" value="C:neuronal cell body"/>
    <property type="evidence" value="ECO:0007669"/>
    <property type="project" value="TreeGrafter"/>
</dbReference>
<dbReference type="GO" id="GO:0030425">
    <property type="term" value="C:dendrite"/>
    <property type="evidence" value="ECO:0007669"/>
    <property type="project" value="TreeGrafter"/>
</dbReference>
<dbReference type="PANTHER" id="PTHR14167">
    <property type="entry name" value="SH3 DOMAIN-CONTAINING"/>
    <property type="match status" value="1"/>
</dbReference>
<dbReference type="Pfam" id="PF14604">
    <property type="entry name" value="SH3_9"/>
    <property type="match status" value="1"/>
</dbReference>
<dbReference type="PRINTS" id="PR00499">
    <property type="entry name" value="P67PHOX"/>
</dbReference>
<dbReference type="AlphaFoldDB" id="A0A8C0E7R9"/>
<evidence type="ECO:0000256" key="7">
    <source>
        <dbReference type="ARBA" id="ARBA00022553"/>
    </source>
</evidence>
<accession>A0A8C0E7R9</accession>
<dbReference type="SUPFAM" id="SSF50044">
    <property type="entry name" value="SH3-domain"/>
    <property type="match status" value="3"/>
</dbReference>
<feature type="compositionally biased region" description="Pro residues" evidence="12">
    <location>
        <begin position="236"/>
        <end position="249"/>
    </location>
</feature>
<feature type="compositionally biased region" description="Basic and acidic residues" evidence="12">
    <location>
        <begin position="250"/>
        <end position="286"/>
    </location>
</feature>
<feature type="region of interest" description="Disordered" evidence="12">
    <location>
        <begin position="42"/>
        <end position="65"/>
    </location>
</feature>
<feature type="compositionally biased region" description="Polar residues" evidence="12">
    <location>
        <begin position="308"/>
        <end position="337"/>
    </location>
</feature>
<dbReference type="PROSITE" id="PS50831">
    <property type="entry name" value="SOHO"/>
    <property type="match status" value="1"/>
</dbReference>
<evidence type="ECO:0000256" key="12">
    <source>
        <dbReference type="SAM" id="MobiDB-lite"/>
    </source>
</evidence>
<feature type="compositionally biased region" description="Polar residues" evidence="12">
    <location>
        <begin position="374"/>
        <end position="384"/>
    </location>
</feature>
<proteinExistence type="predicted"/>
<evidence type="ECO:0000256" key="10">
    <source>
        <dbReference type="ARBA" id="ARBA00023136"/>
    </source>
</evidence>
<dbReference type="PROSITE" id="PS50002">
    <property type="entry name" value="SH3"/>
    <property type="match status" value="3"/>
</dbReference>
<keyword evidence="5" id="KW-1003">Cell membrane</keyword>
<evidence type="ECO:0000256" key="6">
    <source>
        <dbReference type="ARBA" id="ARBA00022490"/>
    </source>
</evidence>
<evidence type="ECO:0000256" key="4">
    <source>
        <dbReference type="ARBA" id="ARBA00022443"/>
    </source>
</evidence>
<dbReference type="FunFam" id="2.30.30.40:FF:000003">
    <property type="entry name" value="Sorbin and SH3 domain-containing protein 1 isoform 2"/>
    <property type="match status" value="1"/>
</dbReference>
<feature type="domain" description="SH3" evidence="13">
    <location>
        <begin position="424"/>
        <end position="483"/>
    </location>
</feature>
<dbReference type="SMART" id="SM00459">
    <property type="entry name" value="Sorb"/>
    <property type="match status" value="1"/>
</dbReference>
<evidence type="ECO:0000256" key="8">
    <source>
        <dbReference type="ARBA" id="ARBA00022737"/>
    </source>
</evidence>
<dbReference type="CDD" id="cd11923">
    <property type="entry name" value="SH3_Sorbs2_2"/>
    <property type="match status" value="1"/>
</dbReference>
<evidence type="ECO:0000256" key="11">
    <source>
        <dbReference type="PROSITE-ProRule" id="PRU00192"/>
    </source>
</evidence>
<organism evidence="15">
    <name type="scientific">Balaenoptera musculus</name>
    <name type="common">Blue whale</name>
    <dbReference type="NCBI Taxonomy" id="9771"/>
    <lineage>
        <taxon>Eukaryota</taxon>
        <taxon>Metazoa</taxon>
        <taxon>Chordata</taxon>
        <taxon>Craniata</taxon>
        <taxon>Vertebrata</taxon>
        <taxon>Euteleostomi</taxon>
        <taxon>Mammalia</taxon>
        <taxon>Eutheria</taxon>
        <taxon>Laurasiatheria</taxon>
        <taxon>Artiodactyla</taxon>
        <taxon>Whippomorpha</taxon>
        <taxon>Cetacea</taxon>
        <taxon>Mysticeti</taxon>
        <taxon>Balaenopteridae</taxon>
        <taxon>Balaenoptera</taxon>
    </lineage>
</organism>